<evidence type="ECO:0000313" key="2">
    <source>
        <dbReference type="EMBL" id="MCD7467655.1"/>
    </source>
</evidence>
<dbReference type="EMBL" id="JACEIK010001254">
    <property type="protein sequence ID" value="MCD7467655.1"/>
    <property type="molecule type" value="Genomic_DNA"/>
</dbReference>
<gene>
    <name evidence="2" type="ORF">HAX54_005205</name>
</gene>
<organism evidence="2 3">
    <name type="scientific">Datura stramonium</name>
    <name type="common">Jimsonweed</name>
    <name type="synonym">Common thornapple</name>
    <dbReference type="NCBI Taxonomy" id="4076"/>
    <lineage>
        <taxon>Eukaryota</taxon>
        <taxon>Viridiplantae</taxon>
        <taxon>Streptophyta</taxon>
        <taxon>Embryophyta</taxon>
        <taxon>Tracheophyta</taxon>
        <taxon>Spermatophyta</taxon>
        <taxon>Magnoliopsida</taxon>
        <taxon>eudicotyledons</taxon>
        <taxon>Gunneridae</taxon>
        <taxon>Pentapetalae</taxon>
        <taxon>asterids</taxon>
        <taxon>lamiids</taxon>
        <taxon>Solanales</taxon>
        <taxon>Solanaceae</taxon>
        <taxon>Solanoideae</taxon>
        <taxon>Datureae</taxon>
        <taxon>Datura</taxon>
    </lineage>
</organism>
<dbReference type="Proteomes" id="UP000823775">
    <property type="component" value="Unassembled WGS sequence"/>
</dbReference>
<name>A0ABS8T9I0_DATST</name>
<proteinExistence type="predicted"/>
<reference evidence="2 3" key="1">
    <citation type="journal article" date="2021" name="BMC Genomics">
        <title>Datura genome reveals duplications of psychoactive alkaloid biosynthetic genes and high mutation rate following tissue culture.</title>
        <authorList>
            <person name="Rajewski A."/>
            <person name="Carter-House D."/>
            <person name="Stajich J."/>
            <person name="Litt A."/>
        </authorList>
    </citation>
    <scope>NUCLEOTIDE SEQUENCE [LARGE SCALE GENOMIC DNA]</scope>
    <source>
        <strain evidence="2">AR-01</strain>
    </source>
</reference>
<evidence type="ECO:0000313" key="3">
    <source>
        <dbReference type="Proteomes" id="UP000823775"/>
    </source>
</evidence>
<protein>
    <submittedName>
        <fullName evidence="2">Uncharacterized protein</fullName>
    </submittedName>
</protein>
<sequence>MSLYHRYLFDFVIKNLILHQEQRDAASYLDLTLMELLDREMPIDFSKLIIAYLTKVVTNVQQNHALPYDFLLTKVFGKLGVRFTSLEYSSFYDALDYFEIRGSHPDGYTGESADGAGTSQSQEFGELVKNEETVVARHNDLMSLIWNLSPSTMSSPSIDTPFPPIVPWKLVGEWFQESSTSLSDKDKSSDSAQPENYLITSRKKTPSPT</sequence>
<accession>A0ABS8T9I0</accession>
<keyword evidence="3" id="KW-1185">Reference proteome</keyword>
<evidence type="ECO:0000256" key="1">
    <source>
        <dbReference type="SAM" id="MobiDB-lite"/>
    </source>
</evidence>
<feature type="region of interest" description="Disordered" evidence="1">
    <location>
        <begin position="180"/>
        <end position="209"/>
    </location>
</feature>
<comment type="caution">
    <text evidence="2">The sequence shown here is derived from an EMBL/GenBank/DDBJ whole genome shotgun (WGS) entry which is preliminary data.</text>
</comment>